<dbReference type="Gene3D" id="3.30.420.10">
    <property type="entry name" value="Ribonuclease H-like superfamily/Ribonuclease H"/>
    <property type="match status" value="1"/>
</dbReference>
<reference evidence="2" key="1">
    <citation type="submission" date="2020-05" db="EMBL/GenBank/DDBJ databases">
        <authorList>
            <person name="Chiriac C."/>
            <person name="Salcher M."/>
            <person name="Ghai R."/>
            <person name="Kavagutti S V."/>
        </authorList>
    </citation>
    <scope>NUCLEOTIDE SEQUENCE</scope>
</reference>
<evidence type="ECO:0000259" key="1">
    <source>
        <dbReference type="PROSITE" id="PS50994"/>
    </source>
</evidence>
<dbReference type="PANTHER" id="PTHR46889">
    <property type="entry name" value="TRANSPOSASE INSF FOR INSERTION SEQUENCE IS3B-RELATED"/>
    <property type="match status" value="1"/>
</dbReference>
<dbReference type="InterPro" id="IPR012337">
    <property type="entry name" value="RNaseH-like_sf"/>
</dbReference>
<dbReference type="AlphaFoldDB" id="A0A6J6EKH9"/>
<dbReference type="InterPro" id="IPR050900">
    <property type="entry name" value="Transposase_IS3/IS150/IS904"/>
</dbReference>
<proteinExistence type="predicted"/>
<dbReference type="InterPro" id="IPR048020">
    <property type="entry name" value="Transpos_IS3"/>
</dbReference>
<organism evidence="2">
    <name type="scientific">freshwater metagenome</name>
    <dbReference type="NCBI Taxonomy" id="449393"/>
    <lineage>
        <taxon>unclassified sequences</taxon>
        <taxon>metagenomes</taxon>
        <taxon>ecological metagenomes</taxon>
    </lineage>
</organism>
<gene>
    <name evidence="2" type="ORF">UFOPK1493_02786</name>
</gene>
<dbReference type="NCBIfam" id="NF033516">
    <property type="entry name" value="transpos_IS3"/>
    <property type="match status" value="1"/>
</dbReference>
<accession>A0A6J6EKH9</accession>
<evidence type="ECO:0000313" key="2">
    <source>
        <dbReference type="EMBL" id="CAB4577050.1"/>
    </source>
</evidence>
<dbReference type="EMBL" id="CAEZSR010000127">
    <property type="protein sequence ID" value="CAB4577050.1"/>
    <property type="molecule type" value="Genomic_DNA"/>
</dbReference>
<dbReference type="PANTHER" id="PTHR46889:SF4">
    <property type="entry name" value="TRANSPOSASE INSO FOR INSERTION SEQUENCE ELEMENT IS911B-RELATED"/>
    <property type="match status" value="1"/>
</dbReference>
<dbReference type="GO" id="GO:0015074">
    <property type="term" value="P:DNA integration"/>
    <property type="evidence" value="ECO:0007669"/>
    <property type="project" value="InterPro"/>
</dbReference>
<sequence length="293" mass="32999">MSRYACVADQKAAGFPVTAACEVAEVSTSGFYDWLKREAAGPTAREIAEADLVELIREIFDAADGNYGVPRMHRELRSGGVIVNVKRVRRLMRLHGMAGRCIRRRVRTTFPGPDGFTIPDLVGRRFTPGAPDVAWGQDITYIPTGEGWLYLASVLDLGSRRLLGYSMADHMRTELVTNALEMAIAARGRKVAGVIAHADRGSQYTSNDYLDFCQRHQLRPSVGRVATCFDNAVAESFWASLKRECLQDRVFATRAEARRKIFTWINWYNTRRLHSSLDHVPPNTWEQQYLQAS</sequence>
<dbReference type="InterPro" id="IPR036397">
    <property type="entry name" value="RNaseH_sf"/>
</dbReference>
<dbReference type="Pfam" id="PF13333">
    <property type="entry name" value="rve_2"/>
    <property type="match status" value="1"/>
</dbReference>
<protein>
    <submittedName>
        <fullName evidence="2">Unannotated protein</fullName>
    </submittedName>
</protein>
<dbReference type="GO" id="GO:0003676">
    <property type="term" value="F:nucleic acid binding"/>
    <property type="evidence" value="ECO:0007669"/>
    <property type="project" value="InterPro"/>
</dbReference>
<name>A0A6J6EKH9_9ZZZZ</name>
<feature type="domain" description="Integrase catalytic" evidence="1">
    <location>
        <begin position="127"/>
        <end position="289"/>
    </location>
</feature>
<dbReference type="Pfam" id="PF00665">
    <property type="entry name" value="rve"/>
    <property type="match status" value="1"/>
</dbReference>
<dbReference type="PROSITE" id="PS50994">
    <property type="entry name" value="INTEGRASE"/>
    <property type="match status" value="1"/>
</dbReference>
<dbReference type="SUPFAM" id="SSF53098">
    <property type="entry name" value="Ribonuclease H-like"/>
    <property type="match status" value="1"/>
</dbReference>
<dbReference type="Pfam" id="PF13276">
    <property type="entry name" value="HTH_21"/>
    <property type="match status" value="1"/>
</dbReference>
<dbReference type="InterPro" id="IPR025948">
    <property type="entry name" value="HTH-like_dom"/>
</dbReference>
<dbReference type="InterPro" id="IPR001584">
    <property type="entry name" value="Integrase_cat-core"/>
</dbReference>